<gene>
    <name evidence="1" type="ORF">TWF694_001517</name>
</gene>
<name>A0AAV9XTQ0_9PEZI</name>
<accession>A0AAV9XTQ0</accession>
<dbReference type="AlphaFoldDB" id="A0AAV9XTQ0"/>
<dbReference type="EMBL" id="JAVHJO010000001">
    <property type="protein sequence ID" value="KAK6544836.1"/>
    <property type="molecule type" value="Genomic_DNA"/>
</dbReference>
<comment type="caution">
    <text evidence="1">The sequence shown here is derived from an EMBL/GenBank/DDBJ whole genome shotgun (WGS) entry which is preliminary data.</text>
</comment>
<dbReference type="Proteomes" id="UP001365542">
    <property type="component" value="Unassembled WGS sequence"/>
</dbReference>
<evidence type="ECO:0000313" key="2">
    <source>
        <dbReference type="Proteomes" id="UP001365542"/>
    </source>
</evidence>
<evidence type="ECO:0000313" key="1">
    <source>
        <dbReference type="EMBL" id="KAK6544836.1"/>
    </source>
</evidence>
<sequence length="502" mass="56974">MQSQPTNLLTLPDEILLSIVKDVHAERLVPKLNKGVFIYNDSDTVNLSETCGKLRRICYPVLYAELSIGLGRNQSSVASAVELLRVIKKYPERGQVAKYLFLGPWVPKSVWTTKRYSANQELKDKAIRELSDISIKLGLGEQRFINAIESGSPDMILTLVLYSLPRATSLVLGVMSLSRAPYKTPSRWFTEALVHKRPRCAESLTSVFYRLTGDCKKPWSSTVWELIKFPKVEIFFGNPLGGEPRNVGDDDESWEYEAEWENVSIHSTDQDEWEAGSDDDGDGGWDLDRLSNNGILQDFDEDEFAAEPKTCDLPELFLFNCGAGALSIHRIISASKGLKSLQFTWANPDLIGARPFDEHQLVAQSILSHAETLTKLQVDNSIYLYQWVIRNLKNLEKITLPMPRYKHLIELPENGTLNDWFPSSIRKVVLLFEANINRVARRAHLDMAGMLERIEPEKLSMLTEVTVSTPNRWLSANPVFKETEKALERKGVKLRWHPLSKS</sequence>
<protein>
    <recommendedName>
        <fullName evidence="3">F-box domain-containing protein</fullName>
    </recommendedName>
</protein>
<organism evidence="1 2">
    <name type="scientific">Orbilia ellipsospora</name>
    <dbReference type="NCBI Taxonomy" id="2528407"/>
    <lineage>
        <taxon>Eukaryota</taxon>
        <taxon>Fungi</taxon>
        <taxon>Dikarya</taxon>
        <taxon>Ascomycota</taxon>
        <taxon>Pezizomycotina</taxon>
        <taxon>Orbiliomycetes</taxon>
        <taxon>Orbiliales</taxon>
        <taxon>Orbiliaceae</taxon>
        <taxon>Orbilia</taxon>
    </lineage>
</organism>
<reference evidence="1 2" key="1">
    <citation type="submission" date="2019-10" db="EMBL/GenBank/DDBJ databases">
        <authorList>
            <person name="Palmer J.M."/>
        </authorList>
    </citation>
    <scope>NUCLEOTIDE SEQUENCE [LARGE SCALE GENOMIC DNA]</scope>
    <source>
        <strain evidence="1 2">TWF694</strain>
    </source>
</reference>
<proteinExistence type="predicted"/>
<keyword evidence="2" id="KW-1185">Reference proteome</keyword>
<evidence type="ECO:0008006" key="3">
    <source>
        <dbReference type="Google" id="ProtNLM"/>
    </source>
</evidence>